<dbReference type="AlphaFoldDB" id="A0A392PJD2"/>
<sequence length="33" mass="3786">MPGRRDRNLYLQASPITVGERQAVIEEKISTTR</sequence>
<keyword evidence="2" id="KW-1185">Reference proteome</keyword>
<dbReference type="EMBL" id="LXQA010081346">
    <property type="protein sequence ID" value="MCI11747.1"/>
    <property type="molecule type" value="Genomic_DNA"/>
</dbReference>
<evidence type="ECO:0000313" key="2">
    <source>
        <dbReference type="Proteomes" id="UP000265520"/>
    </source>
</evidence>
<protein>
    <submittedName>
        <fullName evidence="1">Uncharacterized protein</fullName>
    </submittedName>
</protein>
<accession>A0A392PJD2</accession>
<feature type="non-terminal residue" evidence="1">
    <location>
        <position position="33"/>
    </location>
</feature>
<comment type="caution">
    <text evidence="1">The sequence shown here is derived from an EMBL/GenBank/DDBJ whole genome shotgun (WGS) entry which is preliminary data.</text>
</comment>
<reference evidence="1 2" key="1">
    <citation type="journal article" date="2018" name="Front. Plant Sci.">
        <title>Red Clover (Trifolium pratense) and Zigzag Clover (T. medium) - A Picture of Genomic Similarities and Differences.</title>
        <authorList>
            <person name="Dluhosova J."/>
            <person name="Istvanek J."/>
            <person name="Nedelnik J."/>
            <person name="Repkova J."/>
        </authorList>
    </citation>
    <scope>NUCLEOTIDE SEQUENCE [LARGE SCALE GENOMIC DNA]</scope>
    <source>
        <strain evidence="2">cv. 10/8</strain>
        <tissue evidence="1">Leaf</tissue>
    </source>
</reference>
<proteinExistence type="predicted"/>
<dbReference type="Proteomes" id="UP000265520">
    <property type="component" value="Unassembled WGS sequence"/>
</dbReference>
<name>A0A392PJD2_9FABA</name>
<organism evidence="1 2">
    <name type="scientific">Trifolium medium</name>
    <dbReference type="NCBI Taxonomy" id="97028"/>
    <lineage>
        <taxon>Eukaryota</taxon>
        <taxon>Viridiplantae</taxon>
        <taxon>Streptophyta</taxon>
        <taxon>Embryophyta</taxon>
        <taxon>Tracheophyta</taxon>
        <taxon>Spermatophyta</taxon>
        <taxon>Magnoliopsida</taxon>
        <taxon>eudicotyledons</taxon>
        <taxon>Gunneridae</taxon>
        <taxon>Pentapetalae</taxon>
        <taxon>rosids</taxon>
        <taxon>fabids</taxon>
        <taxon>Fabales</taxon>
        <taxon>Fabaceae</taxon>
        <taxon>Papilionoideae</taxon>
        <taxon>50 kb inversion clade</taxon>
        <taxon>NPAAA clade</taxon>
        <taxon>Hologalegina</taxon>
        <taxon>IRL clade</taxon>
        <taxon>Trifolieae</taxon>
        <taxon>Trifolium</taxon>
    </lineage>
</organism>
<evidence type="ECO:0000313" key="1">
    <source>
        <dbReference type="EMBL" id="MCI11747.1"/>
    </source>
</evidence>